<sequence length="101" mass="11509">MFCMRFQWVSLLINSSTGMLAILWKAGSLPIEAEKLKRAYKRKCHQKVIFGNKIGERFETDLIDASNFVLSACSIIYFYRSTLLAFAGTILTYTVLLMSRG</sequence>
<dbReference type="Proteomes" id="UP000887116">
    <property type="component" value="Unassembled WGS sequence"/>
</dbReference>
<reference evidence="2" key="1">
    <citation type="submission" date="2020-07" db="EMBL/GenBank/DDBJ databases">
        <title>Multicomponent nature underlies the extraordinary mechanical properties of spider dragline silk.</title>
        <authorList>
            <person name="Kono N."/>
            <person name="Nakamura H."/>
            <person name="Mori M."/>
            <person name="Yoshida Y."/>
            <person name="Ohtoshi R."/>
            <person name="Malay A.D."/>
            <person name="Moran D.A.P."/>
            <person name="Tomita M."/>
            <person name="Numata K."/>
            <person name="Arakawa K."/>
        </authorList>
    </citation>
    <scope>NUCLEOTIDE SEQUENCE</scope>
</reference>
<feature type="transmembrane region" description="Helical" evidence="1">
    <location>
        <begin position="77"/>
        <end position="98"/>
    </location>
</feature>
<dbReference type="AlphaFoldDB" id="A0A8X6H528"/>
<name>A0A8X6H528_TRICU</name>
<dbReference type="EMBL" id="BMAO01027467">
    <property type="protein sequence ID" value="GFR17162.1"/>
    <property type="molecule type" value="Genomic_DNA"/>
</dbReference>
<keyword evidence="3" id="KW-1185">Reference proteome</keyword>
<keyword evidence="1" id="KW-0812">Transmembrane</keyword>
<proteinExistence type="predicted"/>
<dbReference type="OrthoDB" id="6422435at2759"/>
<accession>A0A8X6H528</accession>
<evidence type="ECO:0000256" key="1">
    <source>
        <dbReference type="SAM" id="Phobius"/>
    </source>
</evidence>
<evidence type="ECO:0000313" key="3">
    <source>
        <dbReference type="Proteomes" id="UP000887116"/>
    </source>
</evidence>
<protein>
    <submittedName>
        <fullName evidence="2">Uncharacterized protein</fullName>
    </submittedName>
</protein>
<keyword evidence="1" id="KW-1133">Transmembrane helix</keyword>
<evidence type="ECO:0000313" key="2">
    <source>
        <dbReference type="EMBL" id="GFR17162.1"/>
    </source>
</evidence>
<organism evidence="2 3">
    <name type="scientific">Trichonephila clavata</name>
    <name type="common">Joro spider</name>
    <name type="synonym">Nephila clavata</name>
    <dbReference type="NCBI Taxonomy" id="2740835"/>
    <lineage>
        <taxon>Eukaryota</taxon>
        <taxon>Metazoa</taxon>
        <taxon>Ecdysozoa</taxon>
        <taxon>Arthropoda</taxon>
        <taxon>Chelicerata</taxon>
        <taxon>Arachnida</taxon>
        <taxon>Araneae</taxon>
        <taxon>Araneomorphae</taxon>
        <taxon>Entelegynae</taxon>
        <taxon>Araneoidea</taxon>
        <taxon>Nephilidae</taxon>
        <taxon>Trichonephila</taxon>
    </lineage>
</organism>
<gene>
    <name evidence="2" type="primary">AVEN_32667_1</name>
    <name evidence="2" type="ORF">TNCT_21441</name>
</gene>
<comment type="caution">
    <text evidence="2">The sequence shown here is derived from an EMBL/GenBank/DDBJ whole genome shotgun (WGS) entry which is preliminary data.</text>
</comment>
<keyword evidence="1" id="KW-0472">Membrane</keyword>